<dbReference type="InterPro" id="IPR054323">
    <property type="entry name" value="SPMIP1_C"/>
</dbReference>
<accession>A0AAD9UUN3</accession>
<feature type="domain" description="Sperm microtubule inner protein 1 C-terminal" evidence="1">
    <location>
        <begin position="65"/>
        <end position="175"/>
    </location>
</feature>
<dbReference type="Proteomes" id="UP001249851">
    <property type="component" value="Unassembled WGS sequence"/>
</dbReference>
<proteinExistence type="predicted"/>
<dbReference type="EMBL" id="JARQWQ010000108">
    <property type="protein sequence ID" value="KAK2550593.1"/>
    <property type="molecule type" value="Genomic_DNA"/>
</dbReference>
<dbReference type="PANTHER" id="PTHR35826">
    <property type="entry name" value="PROTEIN ATP6V1FNB-LIKE"/>
    <property type="match status" value="1"/>
</dbReference>
<keyword evidence="3" id="KW-1185">Reference proteome</keyword>
<gene>
    <name evidence="2" type="ORF">P5673_028643</name>
</gene>
<dbReference type="AlphaFoldDB" id="A0AAD9UUN3"/>
<evidence type="ECO:0000313" key="3">
    <source>
        <dbReference type="Proteomes" id="UP001249851"/>
    </source>
</evidence>
<reference evidence="2" key="2">
    <citation type="journal article" date="2023" name="Science">
        <title>Genomic signatures of disease resistance in endangered staghorn corals.</title>
        <authorList>
            <person name="Vollmer S.V."/>
            <person name="Selwyn J.D."/>
            <person name="Despard B.A."/>
            <person name="Roesel C.L."/>
        </authorList>
    </citation>
    <scope>NUCLEOTIDE SEQUENCE</scope>
    <source>
        <strain evidence="2">K2</strain>
    </source>
</reference>
<evidence type="ECO:0000313" key="2">
    <source>
        <dbReference type="EMBL" id="KAK2550593.1"/>
    </source>
</evidence>
<name>A0AAD9UUN3_ACRCE</name>
<evidence type="ECO:0000259" key="1">
    <source>
        <dbReference type="Pfam" id="PF22589"/>
    </source>
</evidence>
<reference evidence="2" key="1">
    <citation type="journal article" date="2023" name="G3 (Bethesda)">
        <title>Whole genome assembly and annotation of the endangered Caribbean coral Acropora cervicornis.</title>
        <authorList>
            <person name="Selwyn J.D."/>
            <person name="Vollmer S.V."/>
        </authorList>
    </citation>
    <scope>NUCLEOTIDE SEQUENCE</scope>
    <source>
        <strain evidence="2">K2</strain>
    </source>
</reference>
<protein>
    <submittedName>
        <fullName evidence="2">Protein ATP6V1FNB</fullName>
    </submittedName>
</protein>
<organism evidence="2 3">
    <name type="scientific">Acropora cervicornis</name>
    <name type="common">Staghorn coral</name>
    <dbReference type="NCBI Taxonomy" id="6130"/>
    <lineage>
        <taxon>Eukaryota</taxon>
        <taxon>Metazoa</taxon>
        <taxon>Cnidaria</taxon>
        <taxon>Anthozoa</taxon>
        <taxon>Hexacorallia</taxon>
        <taxon>Scleractinia</taxon>
        <taxon>Astrocoeniina</taxon>
        <taxon>Acroporidae</taxon>
        <taxon>Acropora</taxon>
    </lineage>
</organism>
<dbReference type="Pfam" id="PF22589">
    <property type="entry name" value="SPMIP1"/>
    <property type="match status" value="1"/>
</dbReference>
<dbReference type="PANTHER" id="PTHR35826:SF1">
    <property type="entry name" value="PROTEIN ATP6V1FNB-LIKE"/>
    <property type="match status" value="1"/>
</dbReference>
<comment type="caution">
    <text evidence="2">The sequence shown here is derived from an EMBL/GenBank/DDBJ whole genome shotgun (WGS) entry which is preliminary data.</text>
</comment>
<sequence length="179" mass="21171">MVRELNMDTQRQNFWKESINKEAFVRLSWHARYSKEFVRDVAAMTTRKPRMEGLKINALESLKEEMEAKEKKERGSRKKVEEIAKKHPESLLVEMRPVSRDTKELLYDGFSALGGGRYAYLQKRNLKDPEIKYEYPITSSWEIGWKLQDCVKQQKSPSFGRTRVIRDTFYRPGGILYVD</sequence>